<feature type="compositionally biased region" description="Basic and acidic residues" evidence="1">
    <location>
        <begin position="1"/>
        <end position="15"/>
    </location>
</feature>
<gene>
    <name evidence="2" type="ORF">HanXRQr2_Chr14g0649341</name>
</gene>
<reference evidence="2" key="2">
    <citation type="submission" date="2020-06" db="EMBL/GenBank/DDBJ databases">
        <title>Helianthus annuus Genome sequencing and assembly Release 2.</title>
        <authorList>
            <person name="Gouzy J."/>
            <person name="Langlade N."/>
            <person name="Munos S."/>
        </authorList>
    </citation>
    <scope>NUCLEOTIDE SEQUENCE</scope>
    <source>
        <tissue evidence="2">Leaves</tissue>
    </source>
</reference>
<proteinExistence type="predicted"/>
<evidence type="ECO:0000313" key="2">
    <source>
        <dbReference type="EMBL" id="KAF5769528.1"/>
    </source>
</evidence>
<keyword evidence="3" id="KW-1185">Reference proteome</keyword>
<accession>A0A9K3H875</accession>
<name>A0A9K3H875_HELAN</name>
<feature type="region of interest" description="Disordered" evidence="1">
    <location>
        <begin position="1"/>
        <end position="42"/>
    </location>
</feature>
<reference evidence="2" key="1">
    <citation type="journal article" date="2017" name="Nature">
        <title>The sunflower genome provides insights into oil metabolism, flowering and Asterid evolution.</title>
        <authorList>
            <person name="Badouin H."/>
            <person name="Gouzy J."/>
            <person name="Grassa C.J."/>
            <person name="Murat F."/>
            <person name="Staton S.E."/>
            <person name="Cottret L."/>
            <person name="Lelandais-Briere C."/>
            <person name="Owens G.L."/>
            <person name="Carrere S."/>
            <person name="Mayjonade B."/>
            <person name="Legrand L."/>
            <person name="Gill N."/>
            <person name="Kane N.C."/>
            <person name="Bowers J.E."/>
            <person name="Hubner S."/>
            <person name="Bellec A."/>
            <person name="Berard A."/>
            <person name="Berges H."/>
            <person name="Blanchet N."/>
            <person name="Boniface M.C."/>
            <person name="Brunel D."/>
            <person name="Catrice O."/>
            <person name="Chaidir N."/>
            <person name="Claudel C."/>
            <person name="Donnadieu C."/>
            <person name="Faraut T."/>
            <person name="Fievet G."/>
            <person name="Helmstetter N."/>
            <person name="King M."/>
            <person name="Knapp S.J."/>
            <person name="Lai Z."/>
            <person name="Le Paslier M.C."/>
            <person name="Lippi Y."/>
            <person name="Lorenzon L."/>
            <person name="Mandel J.R."/>
            <person name="Marage G."/>
            <person name="Marchand G."/>
            <person name="Marquand E."/>
            <person name="Bret-Mestries E."/>
            <person name="Morien E."/>
            <person name="Nambeesan S."/>
            <person name="Nguyen T."/>
            <person name="Pegot-Espagnet P."/>
            <person name="Pouilly N."/>
            <person name="Raftis F."/>
            <person name="Sallet E."/>
            <person name="Schiex T."/>
            <person name="Thomas J."/>
            <person name="Vandecasteele C."/>
            <person name="Vares D."/>
            <person name="Vear F."/>
            <person name="Vautrin S."/>
            <person name="Crespi M."/>
            <person name="Mangin B."/>
            <person name="Burke J.M."/>
            <person name="Salse J."/>
            <person name="Munos S."/>
            <person name="Vincourt P."/>
            <person name="Rieseberg L.H."/>
            <person name="Langlade N.B."/>
        </authorList>
    </citation>
    <scope>NUCLEOTIDE SEQUENCE</scope>
    <source>
        <tissue evidence="2">Leaves</tissue>
    </source>
</reference>
<dbReference type="EMBL" id="MNCJ02000329">
    <property type="protein sequence ID" value="KAF5769528.1"/>
    <property type="molecule type" value="Genomic_DNA"/>
</dbReference>
<evidence type="ECO:0000313" key="3">
    <source>
        <dbReference type="Proteomes" id="UP000215914"/>
    </source>
</evidence>
<organism evidence="2 3">
    <name type="scientific">Helianthus annuus</name>
    <name type="common">Common sunflower</name>
    <dbReference type="NCBI Taxonomy" id="4232"/>
    <lineage>
        <taxon>Eukaryota</taxon>
        <taxon>Viridiplantae</taxon>
        <taxon>Streptophyta</taxon>
        <taxon>Embryophyta</taxon>
        <taxon>Tracheophyta</taxon>
        <taxon>Spermatophyta</taxon>
        <taxon>Magnoliopsida</taxon>
        <taxon>eudicotyledons</taxon>
        <taxon>Gunneridae</taxon>
        <taxon>Pentapetalae</taxon>
        <taxon>asterids</taxon>
        <taxon>campanulids</taxon>
        <taxon>Asterales</taxon>
        <taxon>Asteraceae</taxon>
        <taxon>Asteroideae</taxon>
        <taxon>Heliantheae alliance</taxon>
        <taxon>Heliantheae</taxon>
        <taxon>Helianthus</taxon>
    </lineage>
</organism>
<evidence type="ECO:0000256" key="1">
    <source>
        <dbReference type="SAM" id="MobiDB-lite"/>
    </source>
</evidence>
<dbReference type="Proteomes" id="UP000215914">
    <property type="component" value="Unassembled WGS sequence"/>
</dbReference>
<protein>
    <submittedName>
        <fullName evidence="2">Uncharacterized protein</fullName>
    </submittedName>
</protein>
<sequence length="70" mass="7687">MVHEGTTDGMQDCKVKATFSQNRTTSERDKRKAKSKGGAASDDESFIIPTHLLKTLLEATMVTLAAKFIE</sequence>
<dbReference type="Gramene" id="mRNA:HanXRQr2_Chr14g0649341">
    <property type="protein sequence ID" value="CDS:HanXRQr2_Chr14g0649341.1"/>
    <property type="gene ID" value="HanXRQr2_Chr14g0649341"/>
</dbReference>
<comment type="caution">
    <text evidence="2">The sequence shown here is derived from an EMBL/GenBank/DDBJ whole genome shotgun (WGS) entry which is preliminary data.</text>
</comment>
<dbReference type="AlphaFoldDB" id="A0A9K3H875"/>